<evidence type="ECO:0000313" key="3">
    <source>
        <dbReference type="Proteomes" id="UP000563094"/>
    </source>
</evidence>
<reference evidence="2 3" key="1">
    <citation type="submission" date="2020-08" db="EMBL/GenBank/DDBJ databases">
        <title>Genomic Encyclopedia of Type Strains, Phase IV (KMG-IV): sequencing the most valuable type-strain genomes for metagenomic binning, comparative biology and taxonomic classification.</title>
        <authorList>
            <person name="Goeker M."/>
        </authorList>
    </citation>
    <scope>NUCLEOTIDE SEQUENCE [LARGE SCALE GENOMIC DNA]</scope>
    <source>
        <strain evidence="2 3">DSM 29854</strain>
    </source>
</reference>
<gene>
    <name evidence="2" type="ORF">FHS90_004647</name>
</gene>
<dbReference type="Proteomes" id="UP000563094">
    <property type="component" value="Unassembled WGS sequence"/>
</dbReference>
<protein>
    <submittedName>
        <fullName evidence="2">Uncharacterized protein</fullName>
    </submittedName>
</protein>
<comment type="caution">
    <text evidence="2">The sequence shown here is derived from an EMBL/GenBank/DDBJ whole genome shotgun (WGS) entry which is preliminary data.</text>
</comment>
<accession>A0A839H1Y9</accession>
<evidence type="ECO:0000256" key="1">
    <source>
        <dbReference type="SAM" id="SignalP"/>
    </source>
</evidence>
<sequence>MKKVKLLLLLLFLHLGRVYAQVEIRGVTTIKTDEIKSDPFNTSPNKDFEKRISLNPIDESTNDLEIRFYKLEGLSNTRELKTVILKNGLWAGTLYDESKYPKVRIKKYKLEADKGFPALFQMLLDNNILELPSQEELAS</sequence>
<proteinExistence type="predicted"/>
<keyword evidence="1" id="KW-0732">Signal</keyword>
<name>A0A839H1Y9_9BACT</name>
<organism evidence="2 3">
    <name type="scientific">Rufibacter quisquiliarum</name>
    <dbReference type="NCBI Taxonomy" id="1549639"/>
    <lineage>
        <taxon>Bacteria</taxon>
        <taxon>Pseudomonadati</taxon>
        <taxon>Bacteroidota</taxon>
        <taxon>Cytophagia</taxon>
        <taxon>Cytophagales</taxon>
        <taxon>Hymenobacteraceae</taxon>
        <taxon>Rufibacter</taxon>
    </lineage>
</organism>
<keyword evidence="3" id="KW-1185">Reference proteome</keyword>
<dbReference type="AlphaFoldDB" id="A0A839H1Y9"/>
<dbReference type="RefSeq" id="WP_182514614.1">
    <property type="nucleotide sequence ID" value="NZ_JACJIQ010000040.1"/>
</dbReference>
<dbReference type="EMBL" id="JACJIQ010000040">
    <property type="protein sequence ID" value="MBA9079901.1"/>
    <property type="molecule type" value="Genomic_DNA"/>
</dbReference>
<feature type="chain" id="PRO_5032536653" evidence="1">
    <location>
        <begin position="21"/>
        <end position="139"/>
    </location>
</feature>
<evidence type="ECO:0000313" key="2">
    <source>
        <dbReference type="EMBL" id="MBA9079901.1"/>
    </source>
</evidence>
<feature type="signal peptide" evidence="1">
    <location>
        <begin position="1"/>
        <end position="20"/>
    </location>
</feature>